<proteinExistence type="predicted"/>
<dbReference type="GeneID" id="36556068"/>
<gene>
    <name evidence="2" type="ORF">P170DRAFT_432918</name>
</gene>
<feature type="region of interest" description="Disordered" evidence="1">
    <location>
        <begin position="89"/>
        <end position="118"/>
    </location>
</feature>
<protein>
    <submittedName>
        <fullName evidence="2">Uncharacterized protein</fullName>
    </submittedName>
</protein>
<evidence type="ECO:0000256" key="1">
    <source>
        <dbReference type="SAM" id="MobiDB-lite"/>
    </source>
</evidence>
<organism evidence="2 3">
    <name type="scientific">Aspergillus steynii IBT 23096</name>
    <dbReference type="NCBI Taxonomy" id="1392250"/>
    <lineage>
        <taxon>Eukaryota</taxon>
        <taxon>Fungi</taxon>
        <taxon>Dikarya</taxon>
        <taxon>Ascomycota</taxon>
        <taxon>Pezizomycotina</taxon>
        <taxon>Eurotiomycetes</taxon>
        <taxon>Eurotiomycetidae</taxon>
        <taxon>Eurotiales</taxon>
        <taxon>Aspergillaceae</taxon>
        <taxon>Aspergillus</taxon>
        <taxon>Aspergillus subgen. Circumdati</taxon>
    </lineage>
</organism>
<feature type="compositionally biased region" description="Polar residues" evidence="1">
    <location>
        <begin position="56"/>
        <end position="69"/>
    </location>
</feature>
<dbReference type="VEuPathDB" id="FungiDB:P170DRAFT_432918"/>
<name>A0A2I2GR66_9EURO</name>
<evidence type="ECO:0000313" key="3">
    <source>
        <dbReference type="Proteomes" id="UP000234275"/>
    </source>
</evidence>
<evidence type="ECO:0000313" key="2">
    <source>
        <dbReference type="EMBL" id="PLB55376.1"/>
    </source>
</evidence>
<sequence length="118" mass="12576">MATTCSVIGVTFPADCSTAGLSILTENDSGRRLESNQAPLPLHSTTSPKAMAESPSAKQNKNPESTKNPVTEPLRSIMIYHPSIGVRSMTGENKIEKPNGISPEKFGIIKPKSPATQQ</sequence>
<feature type="compositionally biased region" description="Polar residues" evidence="1">
    <location>
        <begin position="35"/>
        <end position="48"/>
    </location>
</feature>
<dbReference type="Proteomes" id="UP000234275">
    <property type="component" value="Unassembled WGS sequence"/>
</dbReference>
<feature type="region of interest" description="Disordered" evidence="1">
    <location>
        <begin position="27"/>
        <end position="75"/>
    </location>
</feature>
<comment type="caution">
    <text evidence="2">The sequence shown here is derived from an EMBL/GenBank/DDBJ whole genome shotgun (WGS) entry which is preliminary data.</text>
</comment>
<accession>A0A2I2GR66</accession>
<keyword evidence="3" id="KW-1185">Reference proteome</keyword>
<dbReference type="EMBL" id="MSFO01000001">
    <property type="protein sequence ID" value="PLB55376.1"/>
    <property type="molecule type" value="Genomic_DNA"/>
</dbReference>
<dbReference type="AlphaFoldDB" id="A0A2I2GR66"/>
<dbReference type="RefSeq" id="XP_024710678.1">
    <property type="nucleotide sequence ID" value="XM_024848369.1"/>
</dbReference>
<reference evidence="2 3" key="1">
    <citation type="submission" date="2016-12" db="EMBL/GenBank/DDBJ databases">
        <title>The genomes of Aspergillus section Nigri reveals drivers in fungal speciation.</title>
        <authorList>
            <consortium name="DOE Joint Genome Institute"/>
            <person name="Vesth T.C."/>
            <person name="Nybo J."/>
            <person name="Theobald S."/>
            <person name="Brandl J."/>
            <person name="Frisvad J.C."/>
            <person name="Nielsen K.F."/>
            <person name="Lyhne E.K."/>
            <person name="Kogle M.E."/>
            <person name="Kuo A."/>
            <person name="Riley R."/>
            <person name="Clum A."/>
            <person name="Nolan M."/>
            <person name="Lipzen A."/>
            <person name="Salamov A."/>
            <person name="Henrissat B."/>
            <person name="Wiebenga A."/>
            <person name="De Vries R.P."/>
            <person name="Grigoriev I.V."/>
            <person name="Mortensen U.H."/>
            <person name="Andersen M.R."/>
            <person name="Baker S.E."/>
        </authorList>
    </citation>
    <scope>NUCLEOTIDE SEQUENCE [LARGE SCALE GENOMIC DNA]</scope>
    <source>
        <strain evidence="2 3">IBT 23096</strain>
    </source>
</reference>